<evidence type="ECO:0000259" key="7">
    <source>
        <dbReference type="PROSITE" id="PS51194"/>
    </source>
</evidence>
<dbReference type="EMBL" id="CP046072">
    <property type="protein sequence ID" value="QSZ41748.1"/>
    <property type="molecule type" value="Genomic_DNA"/>
</dbReference>
<accession>A0A975B0A0</accession>
<evidence type="ECO:0000313" key="8">
    <source>
        <dbReference type="EMBL" id="QSZ41748.1"/>
    </source>
</evidence>
<evidence type="ECO:0000256" key="4">
    <source>
        <dbReference type="ARBA" id="ARBA00022840"/>
    </source>
</evidence>
<keyword evidence="2" id="KW-0378">Hydrolase</keyword>
<reference evidence="8" key="2">
    <citation type="submission" date="2021-04" db="EMBL/GenBank/DDBJ databases">
        <title>Isolation and characterization of a novel species of the genus Sulfurimonas.</title>
        <authorList>
            <person name="Fukui M."/>
        </authorList>
    </citation>
    <scope>NUCLEOTIDE SEQUENCE</scope>
    <source>
        <strain evidence="8">H1576</strain>
    </source>
</reference>
<dbReference type="Gene3D" id="3.40.50.300">
    <property type="entry name" value="P-loop containing nucleotide triphosphate hydrolases"/>
    <property type="match status" value="1"/>
</dbReference>
<dbReference type="SUPFAM" id="SSF52540">
    <property type="entry name" value="P-loop containing nucleoside triphosphate hydrolases"/>
    <property type="match status" value="1"/>
</dbReference>
<dbReference type="GO" id="GO:0016787">
    <property type="term" value="F:hydrolase activity"/>
    <property type="evidence" value="ECO:0007669"/>
    <property type="project" value="UniProtKB-KW"/>
</dbReference>
<evidence type="ECO:0000256" key="3">
    <source>
        <dbReference type="ARBA" id="ARBA00022806"/>
    </source>
</evidence>
<evidence type="ECO:0000256" key="6">
    <source>
        <dbReference type="SAM" id="MobiDB-lite"/>
    </source>
</evidence>
<feature type="region of interest" description="Disordered" evidence="6">
    <location>
        <begin position="182"/>
        <end position="210"/>
    </location>
</feature>
<feature type="domain" description="Helicase C-terminal" evidence="7">
    <location>
        <begin position="34"/>
        <end position="184"/>
    </location>
</feature>
<evidence type="ECO:0000256" key="1">
    <source>
        <dbReference type="ARBA" id="ARBA00022741"/>
    </source>
</evidence>
<evidence type="ECO:0000313" key="9">
    <source>
        <dbReference type="Proteomes" id="UP000671852"/>
    </source>
</evidence>
<dbReference type="PROSITE" id="PS51194">
    <property type="entry name" value="HELICASE_CTER"/>
    <property type="match status" value="1"/>
</dbReference>
<keyword evidence="9" id="KW-1185">Reference proteome</keyword>
<dbReference type="RefSeq" id="WP_207563030.1">
    <property type="nucleotide sequence ID" value="NZ_CP046072.1"/>
</dbReference>
<protein>
    <submittedName>
        <fullName evidence="8">ATP-dependent helicase</fullName>
    </submittedName>
</protein>
<comment type="similarity">
    <text evidence="5">Belongs to the DEAD box helicase family.</text>
</comment>
<dbReference type="Pfam" id="PF00271">
    <property type="entry name" value="Helicase_C"/>
    <property type="match status" value="1"/>
</dbReference>
<keyword evidence="4" id="KW-0067">ATP-binding</keyword>
<organism evidence="8 9">
    <name type="scientific">Sulfurimonas aquatica</name>
    <dbReference type="NCBI Taxonomy" id="2672570"/>
    <lineage>
        <taxon>Bacteria</taxon>
        <taxon>Pseudomonadati</taxon>
        <taxon>Campylobacterota</taxon>
        <taxon>Epsilonproteobacteria</taxon>
        <taxon>Campylobacterales</taxon>
        <taxon>Sulfurimonadaceae</taxon>
        <taxon>Sulfurimonas</taxon>
    </lineage>
</organism>
<dbReference type="GO" id="GO:0003724">
    <property type="term" value="F:RNA helicase activity"/>
    <property type="evidence" value="ECO:0007669"/>
    <property type="project" value="TreeGrafter"/>
</dbReference>
<gene>
    <name evidence="8" type="ORF">GJV85_06375</name>
</gene>
<dbReference type="AlphaFoldDB" id="A0A975B0A0"/>
<dbReference type="InterPro" id="IPR050079">
    <property type="entry name" value="DEAD_box_RNA_helicase"/>
</dbReference>
<dbReference type="Proteomes" id="UP000671852">
    <property type="component" value="Chromosome"/>
</dbReference>
<reference evidence="8" key="1">
    <citation type="submission" date="2019-11" db="EMBL/GenBank/DDBJ databases">
        <authorList>
            <person name="Kojima H."/>
        </authorList>
    </citation>
    <scope>NUCLEOTIDE SEQUENCE</scope>
    <source>
        <strain evidence="8">H1576</strain>
    </source>
</reference>
<feature type="compositionally biased region" description="Basic residues" evidence="6">
    <location>
        <begin position="183"/>
        <end position="198"/>
    </location>
</feature>
<dbReference type="PANTHER" id="PTHR47959:SF1">
    <property type="entry name" value="ATP-DEPENDENT RNA HELICASE DBPA"/>
    <property type="match status" value="1"/>
</dbReference>
<proteinExistence type="inferred from homology"/>
<sequence length="210" mass="24262">MSEETAKPKKKYYDYISVGNRTKQVAYFVEQHDKPVHLELFLKENPTTKTALIVKSKKTADALGLYLKEKAINAIVIHGNHRASQIEEAKGKFSADNEGLLITTSKIYEFLELSDIKRIINYDLPLEPESYFKTLRAVDETGESISFVSIDDEKMLETIELMMKYEMPKEEIEAFTHTALPKIQKKKKKPRHKKKKQKPNPYVPVEDSLK</sequence>
<evidence type="ECO:0000256" key="2">
    <source>
        <dbReference type="ARBA" id="ARBA00022801"/>
    </source>
</evidence>
<dbReference type="InterPro" id="IPR001650">
    <property type="entry name" value="Helicase_C-like"/>
</dbReference>
<evidence type="ECO:0000256" key="5">
    <source>
        <dbReference type="ARBA" id="ARBA00038437"/>
    </source>
</evidence>
<dbReference type="KEGG" id="saqt:GJV85_06375"/>
<name>A0A975B0A0_9BACT</name>
<dbReference type="GO" id="GO:0005829">
    <property type="term" value="C:cytosol"/>
    <property type="evidence" value="ECO:0007669"/>
    <property type="project" value="TreeGrafter"/>
</dbReference>
<dbReference type="InterPro" id="IPR027417">
    <property type="entry name" value="P-loop_NTPase"/>
</dbReference>
<dbReference type="PANTHER" id="PTHR47959">
    <property type="entry name" value="ATP-DEPENDENT RNA HELICASE RHLE-RELATED"/>
    <property type="match status" value="1"/>
</dbReference>
<keyword evidence="3 8" id="KW-0347">Helicase</keyword>
<keyword evidence="1" id="KW-0547">Nucleotide-binding</keyword>
<dbReference type="GO" id="GO:0005524">
    <property type="term" value="F:ATP binding"/>
    <property type="evidence" value="ECO:0007669"/>
    <property type="project" value="UniProtKB-KW"/>
</dbReference>